<evidence type="ECO:0000256" key="1">
    <source>
        <dbReference type="SAM" id="MobiDB-lite"/>
    </source>
</evidence>
<proteinExistence type="predicted"/>
<organism evidence="2 3">
    <name type="scientific">Botrytis deweyae</name>
    <dbReference type="NCBI Taxonomy" id="2478750"/>
    <lineage>
        <taxon>Eukaryota</taxon>
        <taxon>Fungi</taxon>
        <taxon>Dikarya</taxon>
        <taxon>Ascomycota</taxon>
        <taxon>Pezizomycotina</taxon>
        <taxon>Leotiomycetes</taxon>
        <taxon>Helotiales</taxon>
        <taxon>Sclerotiniaceae</taxon>
        <taxon>Botrytis</taxon>
    </lineage>
</organism>
<evidence type="ECO:0000313" key="2">
    <source>
        <dbReference type="EMBL" id="KAF7927773.1"/>
    </source>
</evidence>
<feature type="compositionally biased region" description="Basic and acidic residues" evidence="1">
    <location>
        <begin position="89"/>
        <end position="107"/>
    </location>
</feature>
<keyword evidence="3" id="KW-1185">Reference proteome</keyword>
<name>A0ABQ7ILT4_9HELO</name>
<dbReference type="EMBL" id="RCSX01000012">
    <property type="protein sequence ID" value="KAF7927773.1"/>
    <property type="molecule type" value="Genomic_DNA"/>
</dbReference>
<protein>
    <submittedName>
        <fullName evidence="2">Uncharacterized protein</fullName>
    </submittedName>
</protein>
<feature type="compositionally biased region" description="Polar residues" evidence="1">
    <location>
        <begin position="32"/>
        <end position="43"/>
    </location>
</feature>
<sequence length="126" mass="14240">MPTEYVYGSGPIPRRDNRDRPSKRGDNHHPGSATQRASISSNKKPFITEDNRGIPNSKRPIDVKKIKDIDNVKNIKRNASPPPQSNEGNSRRREGTQENPSTRERNGGHGNDVTKVLRRKVAFEMK</sequence>
<feature type="compositionally biased region" description="Basic and acidic residues" evidence="1">
    <location>
        <begin position="59"/>
        <end position="73"/>
    </location>
</feature>
<reference evidence="2 3" key="1">
    <citation type="journal article" date="2020" name="Genome Biol. Evol.">
        <title>Comparative genomics of Sclerotiniaceae.</title>
        <authorList>
            <person name="Valero Jimenez C.A."/>
            <person name="Steentjes M."/>
            <person name="Scholten O.E."/>
            <person name="Van Kan J.A.L."/>
        </authorList>
    </citation>
    <scope>NUCLEOTIDE SEQUENCE [LARGE SCALE GENOMIC DNA]</scope>
    <source>
        <strain evidence="2 3">B1</strain>
    </source>
</reference>
<evidence type="ECO:0000313" key="3">
    <source>
        <dbReference type="Proteomes" id="UP000783213"/>
    </source>
</evidence>
<accession>A0ABQ7ILT4</accession>
<dbReference type="GeneID" id="62232929"/>
<feature type="compositionally biased region" description="Basic and acidic residues" evidence="1">
    <location>
        <begin position="13"/>
        <end position="29"/>
    </location>
</feature>
<dbReference type="Proteomes" id="UP000783213">
    <property type="component" value="Unassembled WGS sequence"/>
</dbReference>
<dbReference type="RefSeq" id="XP_038810172.1">
    <property type="nucleotide sequence ID" value="XM_038953777.1"/>
</dbReference>
<feature type="region of interest" description="Disordered" evidence="1">
    <location>
        <begin position="1"/>
        <end position="126"/>
    </location>
</feature>
<gene>
    <name evidence="2" type="ORF">EAE98_006155</name>
</gene>
<comment type="caution">
    <text evidence="2">The sequence shown here is derived from an EMBL/GenBank/DDBJ whole genome shotgun (WGS) entry which is preliminary data.</text>
</comment>